<protein>
    <submittedName>
        <fullName evidence="1">Uncharacterized protein</fullName>
    </submittedName>
</protein>
<sequence length="252" mass="28188">MADNQVPNDVPVVLPAEVPGVNEAAAIRDQDKANVNVPDVVEAPQAHRPAQPGEVPFSLPLDSYNFEELGHFARSDVVGASLKQETRFSQITQWSVATLFSSLFSVVVMKFSVEKLWLDTVWKCKEKPNYGMRSLYTILEERAANKFELTGPLIDGYLCELGKGMFSKLGRLRNTGLMLTVKLFVPFTIFRHLCNVMVGYGGDMKSSRLSFTVTIQSSETATKVFSPVRFGRSNFLKKRHFNKLGHFCLACQ</sequence>
<evidence type="ECO:0000313" key="1">
    <source>
        <dbReference type="EMBL" id="CAB3986457.1"/>
    </source>
</evidence>
<dbReference type="AlphaFoldDB" id="A0A7D9DI48"/>
<keyword evidence="2" id="KW-1185">Reference proteome</keyword>
<evidence type="ECO:0000313" key="2">
    <source>
        <dbReference type="Proteomes" id="UP001152795"/>
    </source>
</evidence>
<accession>A0A7D9DI48</accession>
<dbReference type="Proteomes" id="UP001152795">
    <property type="component" value="Unassembled WGS sequence"/>
</dbReference>
<reference evidence="1" key="1">
    <citation type="submission" date="2020-04" db="EMBL/GenBank/DDBJ databases">
        <authorList>
            <person name="Alioto T."/>
            <person name="Alioto T."/>
            <person name="Gomez Garrido J."/>
        </authorList>
    </citation>
    <scope>NUCLEOTIDE SEQUENCE</scope>
    <source>
        <strain evidence="1">A484AB</strain>
    </source>
</reference>
<proteinExistence type="predicted"/>
<dbReference type="EMBL" id="CACRXK020001017">
    <property type="protein sequence ID" value="CAB3986457.1"/>
    <property type="molecule type" value="Genomic_DNA"/>
</dbReference>
<gene>
    <name evidence="1" type="ORF">PACLA_8A042560</name>
</gene>
<comment type="caution">
    <text evidence="1">The sequence shown here is derived from an EMBL/GenBank/DDBJ whole genome shotgun (WGS) entry which is preliminary data.</text>
</comment>
<organism evidence="1 2">
    <name type="scientific">Paramuricea clavata</name>
    <name type="common">Red gorgonian</name>
    <name type="synonym">Violescent sea-whip</name>
    <dbReference type="NCBI Taxonomy" id="317549"/>
    <lineage>
        <taxon>Eukaryota</taxon>
        <taxon>Metazoa</taxon>
        <taxon>Cnidaria</taxon>
        <taxon>Anthozoa</taxon>
        <taxon>Octocorallia</taxon>
        <taxon>Malacalcyonacea</taxon>
        <taxon>Plexauridae</taxon>
        <taxon>Paramuricea</taxon>
    </lineage>
</organism>
<name>A0A7D9DI48_PARCT</name>